<dbReference type="Proteomes" id="UP001139488">
    <property type="component" value="Unassembled WGS sequence"/>
</dbReference>
<name>A0A9X1WEI0_9VIBR</name>
<feature type="region of interest" description="Disordered" evidence="1">
    <location>
        <begin position="53"/>
        <end position="77"/>
    </location>
</feature>
<evidence type="ECO:0000259" key="3">
    <source>
        <dbReference type="Pfam" id="PF13511"/>
    </source>
</evidence>
<comment type="caution">
    <text evidence="4">The sequence shown here is derived from an EMBL/GenBank/DDBJ whole genome shotgun (WGS) entry which is preliminary data.</text>
</comment>
<feature type="compositionally biased region" description="Basic and acidic residues" evidence="1">
    <location>
        <begin position="66"/>
        <end position="75"/>
    </location>
</feature>
<evidence type="ECO:0000313" key="5">
    <source>
        <dbReference type="Proteomes" id="UP001139488"/>
    </source>
</evidence>
<feature type="signal peptide" evidence="2">
    <location>
        <begin position="1"/>
        <end position="18"/>
    </location>
</feature>
<feature type="domain" description="DUF4124" evidence="3">
    <location>
        <begin position="10"/>
        <end position="49"/>
    </location>
</feature>
<evidence type="ECO:0000313" key="4">
    <source>
        <dbReference type="EMBL" id="MCJ2378856.1"/>
    </source>
</evidence>
<dbReference type="AlphaFoldDB" id="A0A9X1WEI0"/>
<sequence length="171" mass="18728">MKVALVLSTLLASTTTIAADVYVWEDDNHVIHFSDTPGHPNAKKITLADDPIALPELSSKTPAPAERLKQDKEKQPSLSIDIRTPTHDATIRSNPGIIRVEGELQGRLKVGQTIQLLLNHRPYGAPQVPTSWSMTNIDRGTHTLTLQIIENGKIIASSNTITVHLHRASVQ</sequence>
<dbReference type="RefSeq" id="WP_244359318.1">
    <property type="nucleotide sequence ID" value="NZ_JAJNNZ010000025.1"/>
</dbReference>
<feature type="chain" id="PRO_5040852253" evidence="2">
    <location>
        <begin position="19"/>
        <end position="171"/>
    </location>
</feature>
<keyword evidence="5" id="KW-1185">Reference proteome</keyword>
<reference evidence="4" key="1">
    <citation type="submission" date="2021-11" db="EMBL/GenBank/DDBJ databases">
        <title>Vibrio ZSDE26 sp. nov. and Vibrio ZSDZ34 sp. nov., isolated from coastal seawater in Qingdao.</title>
        <authorList>
            <person name="Zhang P."/>
        </authorList>
    </citation>
    <scope>NUCLEOTIDE SEQUENCE</scope>
    <source>
        <strain evidence="4">ZSDZ34</strain>
    </source>
</reference>
<accession>A0A9X1WEI0</accession>
<dbReference type="Pfam" id="PF13511">
    <property type="entry name" value="DUF4124"/>
    <property type="match status" value="1"/>
</dbReference>
<proteinExistence type="predicted"/>
<gene>
    <name evidence="4" type="ORF">LNL84_18825</name>
</gene>
<protein>
    <submittedName>
        <fullName evidence="4">DUF4124 domain-containing protein</fullName>
    </submittedName>
</protein>
<evidence type="ECO:0000256" key="2">
    <source>
        <dbReference type="SAM" id="SignalP"/>
    </source>
</evidence>
<organism evidence="4 5">
    <name type="scientific">Vibrio gelatinilyticus</name>
    <dbReference type="NCBI Taxonomy" id="2893468"/>
    <lineage>
        <taxon>Bacteria</taxon>
        <taxon>Pseudomonadati</taxon>
        <taxon>Pseudomonadota</taxon>
        <taxon>Gammaproteobacteria</taxon>
        <taxon>Vibrionales</taxon>
        <taxon>Vibrionaceae</taxon>
        <taxon>Vibrio</taxon>
    </lineage>
</organism>
<evidence type="ECO:0000256" key="1">
    <source>
        <dbReference type="SAM" id="MobiDB-lite"/>
    </source>
</evidence>
<dbReference type="EMBL" id="JAJNNZ010000025">
    <property type="protein sequence ID" value="MCJ2378856.1"/>
    <property type="molecule type" value="Genomic_DNA"/>
</dbReference>
<dbReference type="InterPro" id="IPR025392">
    <property type="entry name" value="DUF4124"/>
</dbReference>
<keyword evidence="2" id="KW-0732">Signal</keyword>